<sequence length="241" mass="27120">MSHLTFPERLILGKLQPLPIENFIKYTDTTNGRDKLYRFIQYFARFLVAILKVKAPTHTTLISSLDNLKANLGLARKLMRSLVKSLAQVDGVLRFFTITKCLGYMIYLTLDTMQWINSCKIYTFNNIKSIGKFANRMWLLAIVSNLLANLYLIPIIQPKINAITAVSDEKNEMDQALAQEKRNLIQRRNTVVRNIISNSLDALLPGSALGWVNPGEVVVGLAGTITSLMAAKDQFIKVSSK</sequence>
<keyword evidence="2" id="KW-0472">Membrane</keyword>
<evidence type="ECO:0000256" key="4">
    <source>
        <dbReference type="ARBA" id="ARBA00046271"/>
    </source>
</evidence>
<reference evidence="5 6" key="1">
    <citation type="journal article" date="2015" name="Genome Biol. Evol.">
        <title>Phylogenomic analyses indicate that early fungi evolved digesting cell walls of algal ancestors of land plants.</title>
        <authorList>
            <person name="Chang Y."/>
            <person name="Wang S."/>
            <person name="Sekimoto S."/>
            <person name="Aerts A.L."/>
            <person name="Choi C."/>
            <person name="Clum A."/>
            <person name="LaButti K.M."/>
            <person name="Lindquist E.A."/>
            <person name="Yee Ngan C."/>
            <person name="Ohm R.A."/>
            <person name="Salamov A.A."/>
            <person name="Grigoriev I.V."/>
            <person name="Spatafora J.W."/>
            <person name="Berbee M.L."/>
        </authorList>
    </citation>
    <scope>NUCLEOTIDE SEQUENCE [LARGE SCALE GENOMIC DNA]</scope>
    <source>
        <strain evidence="5 6">NRRL 28638</strain>
    </source>
</reference>
<name>A0A137PEL4_CONC2</name>
<proteinExistence type="predicted"/>
<dbReference type="GO" id="GO:0016559">
    <property type="term" value="P:peroxisome fission"/>
    <property type="evidence" value="ECO:0007669"/>
    <property type="project" value="InterPro"/>
</dbReference>
<dbReference type="AlphaFoldDB" id="A0A137PEL4"/>
<gene>
    <name evidence="5" type="ORF">CONCODRAFT_77384</name>
</gene>
<dbReference type="PANTHER" id="PTHR12652">
    <property type="entry name" value="PEROXISOMAL BIOGENESIS FACTOR 11"/>
    <property type="match status" value="1"/>
</dbReference>
<protein>
    <submittedName>
        <fullName evidence="5">Peroxisomal biogenesis factor 11</fullName>
    </submittedName>
</protein>
<dbReference type="OMA" id="AYHPTVA"/>
<keyword evidence="6" id="KW-1185">Reference proteome</keyword>
<organism evidence="5 6">
    <name type="scientific">Conidiobolus coronatus (strain ATCC 28846 / CBS 209.66 / NRRL 28638)</name>
    <name type="common">Delacroixia coronata</name>
    <dbReference type="NCBI Taxonomy" id="796925"/>
    <lineage>
        <taxon>Eukaryota</taxon>
        <taxon>Fungi</taxon>
        <taxon>Fungi incertae sedis</taxon>
        <taxon>Zoopagomycota</taxon>
        <taxon>Entomophthoromycotina</taxon>
        <taxon>Entomophthoromycetes</taxon>
        <taxon>Entomophthorales</taxon>
        <taxon>Ancylistaceae</taxon>
        <taxon>Conidiobolus</taxon>
    </lineage>
</organism>
<dbReference type="GO" id="GO:0005778">
    <property type="term" value="C:peroxisomal membrane"/>
    <property type="evidence" value="ECO:0007669"/>
    <property type="project" value="UniProtKB-SubCell"/>
</dbReference>
<dbReference type="EMBL" id="KQ964437">
    <property type="protein sequence ID" value="KXN73439.1"/>
    <property type="molecule type" value="Genomic_DNA"/>
</dbReference>
<dbReference type="PANTHER" id="PTHR12652:SF50">
    <property type="entry name" value="PEROXIN 11"/>
    <property type="match status" value="1"/>
</dbReference>
<dbReference type="InterPro" id="IPR008733">
    <property type="entry name" value="PEX11"/>
</dbReference>
<comment type="subcellular location">
    <subcellularLocation>
        <location evidence="4">Peroxisome membrane</location>
    </subcellularLocation>
</comment>
<evidence type="ECO:0000313" key="5">
    <source>
        <dbReference type="EMBL" id="KXN73439.1"/>
    </source>
</evidence>
<dbReference type="Pfam" id="PF05648">
    <property type="entry name" value="PEX11"/>
    <property type="match status" value="1"/>
</dbReference>
<evidence type="ECO:0000256" key="3">
    <source>
        <dbReference type="ARBA" id="ARBA00023140"/>
    </source>
</evidence>
<dbReference type="STRING" id="796925.A0A137PEL4"/>
<keyword evidence="1" id="KW-0962">Peroxisome biogenesis</keyword>
<keyword evidence="3" id="KW-0576">Peroxisome</keyword>
<evidence type="ECO:0000313" key="6">
    <source>
        <dbReference type="Proteomes" id="UP000070444"/>
    </source>
</evidence>
<evidence type="ECO:0000256" key="1">
    <source>
        <dbReference type="ARBA" id="ARBA00022593"/>
    </source>
</evidence>
<accession>A0A137PEL4</accession>
<dbReference type="OrthoDB" id="411017at2759"/>
<dbReference type="Proteomes" id="UP000070444">
    <property type="component" value="Unassembled WGS sequence"/>
</dbReference>
<evidence type="ECO:0000256" key="2">
    <source>
        <dbReference type="ARBA" id="ARBA00023136"/>
    </source>
</evidence>